<evidence type="ECO:0000256" key="5">
    <source>
        <dbReference type="ARBA" id="ARBA00022692"/>
    </source>
</evidence>
<dbReference type="Gene3D" id="3.40.1710.10">
    <property type="entry name" value="abc type-2 transporter like domain"/>
    <property type="match status" value="1"/>
</dbReference>
<evidence type="ECO:0000313" key="10">
    <source>
        <dbReference type="EMBL" id="HIX19883.1"/>
    </source>
</evidence>
<evidence type="ECO:0000256" key="4">
    <source>
        <dbReference type="ARBA" id="ARBA00022475"/>
    </source>
</evidence>
<keyword evidence="4" id="KW-1003">Cell membrane</keyword>
<protein>
    <submittedName>
        <fullName evidence="10">ABC transporter permease</fullName>
    </submittedName>
</protein>
<organism evidence="10 11">
    <name type="scientific">Candidatus Akkermansia intestinigallinarum</name>
    <dbReference type="NCBI Taxonomy" id="2838431"/>
    <lineage>
        <taxon>Bacteria</taxon>
        <taxon>Pseudomonadati</taxon>
        <taxon>Verrucomicrobiota</taxon>
        <taxon>Verrucomicrobiia</taxon>
        <taxon>Verrucomicrobiales</taxon>
        <taxon>Akkermansiaceae</taxon>
        <taxon>Akkermansia</taxon>
    </lineage>
</organism>
<evidence type="ECO:0000313" key="11">
    <source>
        <dbReference type="Proteomes" id="UP000823964"/>
    </source>
</evidence>
<dbReference type="Proteomes" id="UP000823964">
    <property type="component" value="Unassembled WGS sequence"/>
</dbReference>
<gene>
    <name evidence="10" type="ORF">H9862_04675</name>
</gene>
<feature type="transmembrane region" description="Helical" evidence="8">
    <location>
        <begin position="174"/>
        <end position="197"/>
    </location>
</feature>
<keyword evidence="5 8" id="KW-0812">Transmembrane</keyword>
<evidence type="ECO:0000256" key="8">
    <source>
        <dbReference type="SAM" id="Phobius"/>
    </source>
</evidence>
<proteinExistence type="inferred from homology"/>
<dbReference type="PANTHER" id="PTHR30294:SF29">
    <property type="entry name" value="MULTIDRUG ABC TRANSPORTER PERMEASE YBHS-RELATED"/>
    <property type="match status" value="1"/>
</dbReference>
<dbReference type="AlphaFoldDB" id="A0A9D2AHZ2"/>
<reference evidence="10" key="1">
    <citation type="journal article" date="2021" name="PeerJ">
        <title>Extensive microbial diversity within the chicken gut microbiome revealed by metagenomics and culture.</title>
        <authorList>
            <person name="Gilroy R."/>
            <person name="Ravi A."/>
            <person name="Getino M."/>
            <person name="Pursley I."/>
            <person name="Horton D.L."/>
            <person name="Alikhan N.F."/>
            <person name="Baker D."/>
            <person name="Gharbi K."/>
            <person name="Hall N."/>
            <person name="Watson M."/>
            <person name="Adriaenssens E.M."/>
            <person name="Foster-Nyarko E."/>
            <person name="Jarju S."/>
            <person name="Secka A."/>
            <person name="Antonio M."/>
            <person name="Oren A."/>
            <person name="Chaudhuri R.R."/>
            <person name="La Ragione R."/>
            <person name="Hildebrand F."/>
            <person name="Pallen M.J."/>
        </authorList>
    </citation>
    <scope>NUCLEOTIDE SEQUENCE</scope>
    <source>
        <strain evidence="10">14975</strain>
    </source>
</reference>
<feature type="transmembrane region" description="Helical" evidence="8">
    <location>
        <begin position="223"/>
        <end position="245"/>
    </location>
</feature>
<keyword evidence="7 8" id="KW-0472">Membrane</keyword>
<dbReference type="GO" id="GO:0140359">
    <property type="term" value="F:ABC-type transporter activity"/>
    <property type="evidence" value="ECO:0007669"/>
    <property type="project" value="InterPro"/>
</dbReference>
<evidence type="ECO:0000256" key="1">
    <source>
        <dbReference type="ARBA" id="ARBA00004651"/>
    </source>
</evidence>
<keyword evidence="3" id="KW-0813">Transport</keyword>
<dbReference type="InterPro" id="IPR013525">
    <property type="entry name" value="ABC2_TM"/>
</dbReference>
<feature type="transmembrane region" description="Helical" evidence="8">
    <location>
        <begin position="21"/>
        <end position="37"/>
    </location>
</feature>
<feature type="transmembrane region" description="Helical" evidence="8">
    <location>
        <begin position="339"/>
        <end position="363"/>
    </location>
</feature>
<evidence type="ECO:0000259" key="9">
    <source>
        <dbReference type="PROSITE" id="PS51012"/>
    </source>
</evidence>
<reference evidence="10" key="2">
    <citation type="submission" date="2021-04" db="EMBL/GenBank/DDBJ databases">
        <authorList>
            <person name="Gilroy R."/>
        </authorList>
    </citation>
    <scope>NUCLEOTIDE SEQUENCE</scope>
    <source>
        <strain evidence="10">14975</strain>
    </source>
</reference>
<evidence type="ECO:0000256" key="2">
    <source>
        <dbReference type="ARBA" id="ARBA00007783"/>
    </source>
</evidence>
<comment type="similarity">
    <text evidence="2">Belongs to the ABC-2 integral membrane protein family.</text>
</comment>
<dbReference type="InterPro" id="IPR051449">
    <property type="entry name" value="ABC-2_transporter_component"/>
</dbReference>
<dbReference type="PANTHER" id="PTHR30294">
    <property type="entry name" value="MEMBRANE COMPONENT OF ABC TRANSPORTER YHHJ-RELATED"/>
    <property type="match status" value="1"/>
</dbReference>
<sequence>MRLAALIIKEFRQVRRDSSSILLAFVLPIFMLLLFGYCVNFDSSVTQLALVTEDEGPVAHSLLERVQGSPYFRVERAADEEEAMGRLRSGSAHAVLIIPSDFSRLCTAGGSPRLLLATDGSVPNTAQFTQMYLQGVCSAWLAERAASAPSGSGSAMVEVLPLYRFNSAAESRRYVLPGSIAVVISFVGTFLTAMVVAREWERGTMELLLASPVTRLEFILSKLIPYFLLGLGAMAVCTLAATHLFGVPLRAPLWLLFGIASIFLLSVLAIGLLISTLLRSQYTASLVSLNVSVLPTIMLCGFIFEISSMPGWVQAVSYLIPARYFAPSLSTLFLAGAEWAALLINVLLLLVSGLFWLGLVFFATPKRLDS</sequence>
<evidence type="ECO:0000256" key="7">
    <source>
        <dbReference type="ARBA" id="ARBA00023136"/>
    </source>
</evidence>
<comment type="subcellular location">
    <subcellularLocation>
        <location evidence="1">Cell membrane</location>
        <topology evidence="1">Multi-pass membrane protein</topology>
    </subcellularLocation>
</comment>
<name>A0A9D2AHZ2_9BACT</name>
<accession>A0A9D2AHZ2</accession>
<dbReference type="PROSITE" id="PS51012">
    <property type="entry name" value="ABC_TM2"/>
    <property type="match status" value="1"/>
</dbReference>
<feature type="transmembrane region" description="Helical" evidence="8">
    <location>
        <begin position="251"/>
        <end position="274"/>
    </location>
</feature>
<feature type="domain" description="ABC transmembrane type-2" evidence="9">
    <location>
        <begin position="126"/>
        <end position="367"/>
    </location>
</feature>
<comment type="caution">
    <text evidence="10">The sequence shown here is derived from an EMBL/GenBank/DDBJ whole genome shotgun (WGS) entry which is preliminary data.</text>
</comment>
<evidence type="ECO:0000256" key="3">
    <source>
        <dbReference type="ARBA" id="ARBA00022448"/>
    </source>
</evidence>
<dbReference type="Pfam" id="PF12698">
    <property type="entry name" value="ABC2_membrane_3"/>
    <property type="match status" value="1"/>
</dbReference>
<feature type="transmembrane region" description="Helical" evidence="8">
    <location>
        <begin position="286"/>
        <end position="304"/>
    </location>
</feature>
<dbReference type="EMBL" id="DXFQ01000081">
    <property type="protein sequence ID" value="HIX19883.1"/>
    <property type="molecule type" value="Genomic_DNA"/>
</dbReference>
<dbReference type="InterPro" id="IPR047817">
    <property type="entry name" value="ABC2_TM_bact-type"/>
</dbReference>
<dbReference type="GO" id="GO:0005886">
    <property type="term" value="C:plasma membrane"/>
    <property type="evidence" value="ECO:0007669"/>
    <property type="project" value="UniProtKB-SubCell"/>
</dbReference>
<evidence type="ECO:0000256" key="6">
    <source>
        <dbReference type="ARBA" id="ARBA00022989"/>
    </source>
</evidence>
<keyword evidence="6 8" id="KW-1133">Transmembrane helix</keyword>